<dbReference type="PANTHER" id="PTHR23184:SF9">
    <property type="entry name" value="TETRATRICOPEPTIDE REPEAT PROTEIN 14"/>
    <property type="match status" value="1"/>
</dbReference>
<protein>
    <submittedName>
        <fullName evidence="1">Uncharacterized protein</fullName>
    </submittedName>
</protein>
<accession>A0A834NVS7</accession>
<name>A0A834NVS7_VESGE</name>
<dbReference type="Proteomes" id="UP000617340">
    <property type="component" value="Unassembled WGS sequence"/>
</dbReference>
<dbReference type="InterPro" id="IPR039190">
    <property type="entry name" value="TTC14"/>
</dbReference>
<dbReference type="PANTHER" id="PTHR23184">
    <property type="entry name" value="TETRATRICOPEPTIDE REPEAT PROTEIN 14"/>
    <property type="match status" value="1"/>
</dbReference>
<reference evidence="1" key="1">
    <citation type="journal article" date="2020" name="G3 (Bethesda)">
        <title>High-Quality Assemblies for Three Invasive Social Wasps from the &lt;i&gt;Vespula&lt;/i&gt; Genus.</title>
        <authorList>
            <person name="Harrop T.W.R."/>
            <person name="Guhlin J."/>
            <person name="McLaughlin G.M."/>
            <person name="Permina E."/>
            <person name="Stockwell P."/>
            <person name="Gilligan J."/>
            <person name="Le Lec M.F."/>
            <person name="Gruber M.A.M."/>
            <person name="Quinn O."/>
            <person name="Lovegrove M."/>
            <person name="Duncan E.J."/>
            <person name="Remnant E.J."/>
            <person name="Van Eeckhoven J."/>
            <person name="Graham B."/>
            <person name="Knapp R.A."/>
            <person name="Langford K.W."/>
            <person name="Kronenberg Z."/>
            <person name="Press M.O."/>
            <person name="Eacker S.M."/>
            <person name="Wilson-Rankin E.E."/>
            <person name="Purcell J."/>
            <person name="Lester P.J."/>
            <person name="Dearden P.K."/>
        </authorList>
    </citation>
    <scope>NUCLEOTIDE SEQUENCE</scope>
    <source>
        <strain evidence="1">Linc-1</strain>
    </source>
</reference>
<comment type="caution">
    <text evidence="1">The sequence shown here is derived from an EMBL/GenBank/DDBJ whole genome shotgun (WGS) entry which is preliminary data.</text>
</comment>
<dbReference type="AlphaFoldDB" id="A0A834NVS7"/>
<dbReference type="EMBL" id="JACSDZ010000001">
    <property type="protein sequence ID" value="KAF7418918.1"/>
    <property type="molecule type" value="Genomic_DNA"/>
</dbReference>
<organism evidence="1 2">
    <name type="scientific">Vespula germanica</name>
    <name type="common">German yellow jacket</name>
    <name type="synonym">Paravespula germanica</name>
    <dbReference type="NCBI Taxonomy" id="30212"/>
    <lineage>
        <taxon>Eukaryota</taxon>
        <taxon>Metazoa</taxon>
        <taxon>Ecdysozoa</taxon>
        <taxon>Arthropoda</taxon>
        <taxon>Hexapoda</taxon>
        <taxon>Insecta</taxon>
        <taxon>Pterygota</taxon>
        <taxon>Neoptera</taxon>
        <taxon>Endopterygota</taxon>
        <taxon>Hymenoptera</taxon>
        <taxon>Apocrita</taxon>
        <taxon>Aculeata</taxon>
        <taxon>Vespoidea</taxon>
        <taxon>Vespidae</taxon>
        <taxon>Vespinae</taxon>
        <taxon>Vespula</taxon>
    </lineage>
</organism>
<gene>
    <name evidence="1" type="ORF">HZH68_001571</name>
</gene>
<proteinExistence type="predicted"/>
<evidence type="ECO:0000313" key="2">
    <source>
        <dbReference type="Proteomes" id="UP000617340"/>
    </source>
</evidence>
<keyword evidence="2" id="KW-1185">Reference proteome</keyword>
<sequence length="234" mass="26228">MESMDARLVAQALNYHGQQLQKVWEGERNENELAMLNLKEPNFEIYQQRQKTLSFGDRGKRLKLQQFLAKKADALYDKANLEKTVEPIKQELGDEEFYATMPGLDTFVTMEKSQRIRNFLESLVVGDVIYAQVMSKSAPGLLLKVLCNCSDCPRVVTELGIKVLILNTATVPAVDKKGVTRGYMANDLVCVVVSEVNVEAERVVAVMNMPAREGQAPHPPMGLIHSDDLPEAYK</sequence>
<evidence type="ECO:0000313" key="1">
    <source>
        <dbReference type="EMBL" id="KAF7418918.1"/>
    </source>
</evidence>